<sequence length="389" mass="43452">MKFFVTVPVGLEFVAVQEIKDILSDSTIQYEDQVNISWPSNWFVTKSEKKCAKRAVRGLESEDLVKVKPIDEISEANKLKPDVMPGLIAFETDQPQSLKCELKSVKVLFAEILEAQLPDCREDVEIFLKQGMNLREDSGWISALDFWHRWKESHTREGSATDSLSFRVTFQKLRSYSSSGRPNFSFSSVEGSDWLGYGIGAAMPHWRVNLKHVHIVCMAYKSSIKLGIALTNLDGTNIRNREAFGATSLQVQEAFCLTKLSSPPPGSVLLDPFCGTGIIPIEAVQHLVGDRAVYGIAGDVLSEETERAERNSIHSGSKNLIEVLSADATRLPFRDKSVSRIVSDMPWGRRCGGFSRNVSLYPKFLDEAQRVLEADGEAFLLTLEKGLMR</sequence>
<dbReference type="PANTHER" id="PTHR14911">
    <property type="entry name" value="THUMP DOMAIN-CONTAINING"/>
    <property type="match status" value="1"/>
</dbReference>
<dbReference type="GO" id="GO:0043527">
    <property type="term" value="C:tRNA methyltransferase complex"/>
    <property type="evidence" value="ECO:0007669"/>
    <property type="project" value="UniProtKB-ARBA"/>
</dbReference>
<dbReference type="AlphaFoldDB" id="A0A061SCY3"/>
<dbReference type="EMBL" id="GBEZ01004490">
    <property type="protein sequence ID" value="JAC80730.1"/>
    <property type="molecule type" value="Transcribed_RNA"/>
</dbReference>
<dbReference type="Gene3D" id="3.40.50.150">
    <property type="entry name" value="Vaccinia Virus protein VP39"/>
    <property type="match status" value="1"/>
</dbReference>
<organism evidence="7">
    <name type="scientific">Tetraselmis sp. GSL018</name>
    <dbReference type="NCBI Taxonomy" id="582737"/>
    <lineage>
        <taxon>Eukaryota</taxon>
        <taxon>Viridiplantae</taxon>
        <taxon>Chlorophyta</taxon>
        <taxon>core chlorophytes</taxon>
        <taxon>Chlorodendrophyceae</taxon>
        <taxon>Chlorodendrales</taxon>
        <taxon>Chlorodendraceae</taxon>
        <taxon>Tetraselmis</taxon>
    </lineage>
</organism>
<evidence type="ECO:0000256" key="3">
    <source>
        <dbReference type="ARBA" id="ARBA00022603"/>
    </source>
</evidence>
<keyword evidence="5" id="KW-0819">tRNA processing</keyword>
<name>A0A061SCY3_9CHLO</name>
<evidence type="ECO:0000256" key="2">
    <source>
        <dbReference type="ARBA" id="ARBA00022490"/>
    </source>
</evidence>
<dbReference type="Pfam" id="PF01170">
    <property type="entry name" value="UPF0020"/>
    <property type="match status" value="1"/>
</dbReference>
<protein>
    <submittedName>
        <fullName evidence="7">Thump domain-containing protein 3-like</fullName>
    </submittedName>
</protein>
<dbReference type="CDD" id="cd02440">
    <property type="entry name" value="AdoMet_MTases"/>
    <property type="match status" value="1"/>
</dbReference>
<reference evidence="7" key="1">
    <citation type="submission" date="2014-05" db="EMBL/GenBank/DDBJ databases">
        <title>The transcriptome of the halophilic microalga Tetraselmis sp. GSL018 isolated from the Great Salt Lake, Utah.</title>
        <authorList>
            <person name="Jinkerson R.E."/>
            <person name="D'Adamo S."/>
            <person name="Posewitz M.C."/>
        </authorList>
    </citation>
    <scope>NUCLEOTIDE SEQUENCE</scope>
    <source>
        <strain evidence="7">GSL018</strain>
    </source>
</reference>
<dbReference type="GO" id="GO:0030488">
    <property type="term" value="P:tRNA methylation"/>
    <property type="evidence" value="ECO:0007669"/>
    <property type="project" value="TreeGrafter"/>
</dbReference>
<proteinExistence type="predicted"/>
<dbReference type="PROSITE" id="PS01261">
    <property type="entry name" value="UPF0020"/>
    <property type="match status" value="1"/>
</dbReference>
<evidence type="ECO:0000313" key="7">
    <source>
        <dbReference type="EMBL" id="JAC80730.1"/>
    </source>
</evidence>
<keyword evidence="2" id="KW-0963">Cytoplasm</keyword>
<evidence type="ECO:0000256" key="4">
    <source>
        <dbReference type="ARBA" id="ARBA00022679"/>
    </source>
</evidence>
<gene>
    <name evidence="7" type="ORF">TSPGSL018_9610</name>
</gene>
<dbReference type="InterPro" id="IPR000241">
    <property type="entry name" value="RlmKL-like_Mtase"/>
</dbReference>
<dbReference type="PANTHER" id="PTHR14911:SF13">
    <property type="entry name" value="TRNA (GUANINE(6)-N2)-METHYLTRANSFERASE THUMP3"/>
    <property type="match status" value="1"/>
</dbReference>
<keyword evidence="3" id="KW-0489">Methyltransferase</keyword>
<dbReference type="SUPFAM" id="SSF53335">
    <property type="entry name" value="S-adenosyl-L-methionine-dependent methyltransferases"/>
    <property type="match status" value="1"/>
</dbReference>
<evidence type="ECO:0000256" key="1">
    <source>
        <dbReference type="ARBA" id="ARBA00004496"/>
    </source>
</evidence>
<evidence type="ECO:0000259" key="6">
    <source>
        <dbReference type="Pfam" id="PF01170"/>
    </source>
</evidence>
<keyword evidence="4" id="KW-0808">Transferase</keyword>
<dbReference type="InterPro" id="IPR053943">
    <property type="entry name" value="RlmKL-like_Mtase_CS"/>
</dbReference>
<feature type="domain" description="Ribosomal RNA large subunit methyltransferase K/L-like methyltransferase" evidence="6">
    <location>
        <begin position="241"/>
        <end position="385"/>
    </location>
</feature>
<dbReference type="GO" id="GO:0005737">
    <property type="term" value="C:cytoplasm"/>
    <property type="evidence" value="ECO:0007669"/>
    <property type="project" value="UniProtKB-SubCell"/>
</dbReference>
<evidence type="ECO:0000256" key="5">
    <source>
        <dbReference type="ARBA" id="ARBA00022694"/>
    </source>
</evidence>
<accession>A0A061SCY3</accession>
<dbReference type="InterPro" id="IPR029063">
    <property type="entry name" value="SAM-dependent_MTases_sf"/>
</dbReference>
<feature type="non-terminal residue" evidence="7">
    <location>
        <position position="389"/>
    </location>
</feature>
<comment type="subcellular location">
    <subcellularLocation>
        <location evidence="1">Cytoplasm</location>
    </subcellularLocation>
</comment>
<dbReference type="GO" id="GO:0016423">
    <property type="term" value="F:tRNA (guanine) methyltransferase activity"/>
    <property type="evidence" value="ECO:0007669"/>
    <property type="project" value="TreeGrafter"/>
</dbReference>